<dbReference type="AlphaFoldDB" id="A0A1E7Z950"/>
<dbReference type="EMBL" id="MDHN01000031">
    <property type="protein sequence ID" value="OFC70058.1"/>
    <property type="molecule type" value="Genomic_DNA"/>
</dbReference>
<evidence type="ECO:0000256" key="5">
    <source>
        <dbReference type="ARBA" id="ARBA00023004"/>
    </source>
</evidence>
<comment type="caution">
    <text evidence="7">The sequence shown here is derived from an EMBL/GenBank/DDBJ whole genome shotgun (WGS) entry which is preliminary data.</text>
</comment>
<dbReference type="RefSeq" id="WP_070126160.1">
    <property type="nucleotide sequence ID" value="NZ_MDHN01000031.1"/>
</dbReference>
<proteinExistence type="predicted"/>
<evidence type="ECO:0000313" key="7">
    <source>
        <dbReference type="EMBL" id="OFC70058.1"/>
    </source>
</evidence>
<keyword evidence="2" id="KW-0479">Metal-binding</keyword>
<sequence length="383" mass="42669">MYQLNGEFCTDTFLAQHWQKKPMVIREAFSGFIDPVDEHDLAGLAQEEQIDSRIVSHDNGEWHVSHGPFEDFEDVCKGKWTLLVQAVDRYINDIDALMEAFRFVPYWRMDDVMISFAVEGAGVGAHTDQYDVFLIQGKGSRRWRVAPPDNSETHTPHKDLQQVTAFSPTIDVVLQPGDMLYIPPGWAHDGVALEDCLTYSIGFRAPTQQDLLQQLADTVAEQTGDKTDSSSRYSDPDLVAQSHPSLVTEKTSNALKNLFLAFLNSADGEDALLSLLSNQHLAPLEAPEEITTEELIACLEEGDSVMRAPGCKPLYSETQNHEQFTFFINGEKFAAPKHLMPRLLALFAGEPLSINTPEADAGDIALLSLLAILISRGYWELSN</sequence>
<evidence type="ECO:0000256" key="1">
    <source>
        <dbReference type="ARBA" id="ARBA00001954"/>
    </source>
</evidence>
<comment type="cofactor">
    <cofactor evidence="1">
        <name>Fe(2+)</name>
        <dbReference type="ChEBI" id="CHEBI:29033"/>
    </cofactor>
</comment>
<evidence type="ECO:0000313" key="8">
    <source>
        <dbReference type="Proteomes" id="UP000175691"/>
    </source>
</evidence>
<keyword evidence="8" id="KW-1185">Reference proteome</keyword>
<dbReference type="SMART" id="SM00558">
    <property type="entry name" value="JmjC"/>
    <property type="match status" value="1"/>
</dbReference>
<accession>A0A1E7Z950</accession>
<dbReference type="InterPro" id="IPR003347">
    <property type="entry name" value="JmjC_dom"/>
</dbReference>
<dbReference type="OrthoDB" id="9764016at2"/>
<reference evidence="7 8" key="1">
    <citation type="submission" date="2016-08" db="EMBL/GenBank/DDBJ databases">
        <authorList>
            <person name="Seilhamer J.J."/>
        </authorList>
    </citation>
    <scope>NUCLEOTIDE SEQUENCE [LARGE SCALE GENOMIC DNA]</scope>
    <source>
        <strain evidence="7 8">KCTC 42603</strain>
    </source>
</reference>
<name>A0A1E7Z950_9ALTE</name>
<feature type="domain" description="JmjC" evidence="6">
    <location>
        <begin position="93"/>
        <end position="220"/>
    </location>
</feature>
<evidence type="ECO:0000259" key="6">
    <source>
        <dbReference type="PROSITE" id="PS51184"/>
    </source>
</evidence>
<dbReference type="InterPro" id="IPR046799">
    <property type="entry name" value="ROXA-like_wH"/>
</dbReference>
<keyword evidence="5" id="KW-0408">Iron</keyword>
<dbReference type="GO" id="GO:0046872">
    <property type="term" value="F:metal ion binding"/>
    <property type="evidence" value="ECO:0007669"/>
    <property type="project" value="UniProtKB-KW"/>
</dbReference>
<dbReference type="InterPro" id="IPR039994">
    <property type="entry name" value="NO66-like"/>
</dbReference>
<dbReference type="PANTHER" id="PTHR13096">
    <property type="entry name" value="MINA53 MYC INDUCED NUCLEAR ANTIGEN"/>
    <property type="match status" value="1"/>
</dbReference>
<evidence type="ECO:0000256" key="4">
    <source>
        <dbReference type="ARBA" id="ARBA00023002"/>
    </source>
</evidence>
<dbReference type="Pfam" id="PF08007">
    <property type="entry name" value="JmjC_2"/>
    <property type="match status" value="1"/>
</dbReference>
<dbReference type="Proteomes" id="UP000175691">
    <property type="component" value="Unassembled WGS sequence"/>
</dbReference>
<dbReference type="SUPFAM" id="SSF51197">
    <property type="entry name" value="Clavaminate synthase-like"/>
    <property type="match status" value="1"/>
</dbReference>
<dbReference type="Gene3D" id="3.40.366.30">
    <property type="entry name" value="50S ribosomal protein L16 arginine hydroxylase, Chain A, Domain 2"/>
    <property type="match status" value="1"/>
</dbReference>
<dbReference type="Pfam" id="PF20514">
    <property type="entry name" value="WHD_ROXA"/>
    <property type="match status" value="1"/>
</dbReference>
<dbReference type="STRING" id="1656094.BFC18_15095"/>
<keyword evidence="4" id="KW-0560">Oxidoreductase</keyword>
<evidence type="ECO:0000256" key="2">
    <source>
        <dbReference type="ARBA" id="ARBA00022723"/>
    </source>
</evidence>
<evidence type="ECO:0000256" key="3">
    <source>
        <dbReference type="ARBA" id="ARBA00022964"/>
    </source>
</evidence>
<organism evidence="7 8">
    <name type="scientific">Alteromonas confluentis</name>
    <dbReference type="NCBI Taxonomy" id="1656094"/>
    <lineage>
        <taxon>Bacteria</taxon>
        <taxon>Pseudomonadati</taxon>
        <taxon>Pseudomonadota</taxon>
        <taxon>Gammaproteobacteria</taxon>
        <taxon>Alteromonadales</taxon>
        <taxon>Alteromonadaceae</taxon>
        <taxon>Alteromonas/Salinimonas group</taxon>
        <taxon>Alteromonas</taxon>
    </lineage>
</organism>
<dbReference type="PROSITE" id="PS51184">
    <property type="entry name" value="JMJC"/>
    <property type="match status" value="1"/>
</dbReference>
<dbReference type="PANTHER" id="PTHR13096:SF8">
    <property type="entry name" value="RIBOSOMAL OXYGENASE 1"/>
    <property type="match status" value="1"/>
</dbReference>
<dbReference type="GO" id="GO:0016706">
    <property type="term" value="F:2-oxoglutarate-dependent dioxygenase activity"/>
    <property type="evidence" value="ECO:0007669"/>
    <property type="project" value="TreeGrafter"/>
</dbReference>
<gene>
    <name evidence="7" type="ORF">BFC18_15095</name>
</gene>
<protein>
    <recommendedName>
        <fullName evidence="6">JmjC domain-containing protein</fullName>
    </recommendedName>
</protein>
<dbReference type="Gene3D" id="2.60.120.650">
    <property type="entry name" value="Cupin"/>
    <property type="match status" value="1"/>
</dbReference>
<keyword evidence="3" id="KW-0223">Dioxygenase</keyword>